<dbReference type="AlphaFoldDB" id="A0A0N0IA12"/>
<evidence type="ECO:0000313" key="2">
    <source>
        <dbReference type="EMBL" id="KPD02643.1"/>
    </source>
</evidence>
<name>A0A0N0IA12_9GAMM</name>
<feature type="transmembrane region" description="Helical" evidence="1">
    <location>
        <begin position="48"/>
        <end position="67"/>
    </location>
</feature>
<feature type="transmembrane region" description="Helical" evidence="1">
    <location>
        <begin position="21"/>
        <end position="42"/>
    </location>
</feature>
<feature type="transmembrane region" description="Helical" evidence="1">
    <location>
        <begin position="200"/>
        <end position="222"/>
    </location>
</feature>
<organism evidence="2 3">
    <name type="scientific">Moellerella wisconsensis ATCC 35017</name>
    <dbReference type="NCBI Taxonomy" id="1354267"/>
    <lineage>
        <taxon>Bacteria</taxon>
        <taxon>Pseudomonadati</taxon>
        <taxon>Pseudomonadota</taxon>
        <taxon>Gammaproteobacteria</taxon>
        <taxon>Enterobacterales</taxon>
        <taxon>Morganellaceae</taxon>
        <taxon>Moellerella</taxon>
    </lineage>
</organism>
<sequence>MFRLYTRFTHIAHHYFHSRPRLLLSLGAATITFFILLSYYPVQTGLMLSWNVFAWLYLACLLEKTIIRKKIDIRKVTRREDESAKMVIFFLLAGCCISMLVLFVELSGSANLKGYDRIFSYILTASTLISSWLLIPMGFTMHYAHLYYGRHEDNQPWLIFPDKPNEPMYSDFMYFSFTIAVASQTADVCVGSSMMRKAVLLQSVISFIFNMAILGLSINICASLF</sequence>
<dbReference type="EMBL" id="LGAA01000018">
    <property type="protein sequence ID" value="KPD02643.1"/>
    <property type="molecule type" value="Genomic_DNA"/>
</dbReference>
<gene>
    <name evidence="2" type="ORF">M992_1798</name>
</gene>
<dbReference type="Proteomes" id="UP000053226">
    <property type="component" value="Unassembled WGS sequence"/>
</dbReference>
<protein>
    <submittedName>
        <fullName evidence="2">Putative transmembrane protein</fullName>
    </submittedName>
</protein>
<reference evidence="2 3" key="1">
    <citation type="submission" date="2015-07" db="EMBL/GenBank/DDBJ databases">
        <title>ATOL: Assembling a taxonomically balanced genome-scale reconstruction of the evolutionary history of the Enterobacteriaceae.</title>
        <authorList>
            <person name="Plunkett G.III."/>
            <person name="Neeno-Eckwall E.C."/>
            <person name="Glasner J.D."/>
            <person name="Perna N.T."/>
        </authorList>
    </citation>
    <scope>NUCLEOTIDE SEQUENCE [LARGE SCALE GENOMIC DNA]</scope>
    <source>
        <strain evidence="2 3">ATCC 35017</strain>
    </source>
</reference>
<dbReference type="OrthoDB" id="64737at2"/>
<accession>A0A0N0IA12</accession>
<keyword evidence="3" id="KW-1185">Reference proteome</keyword>
<dbReference type="InterPro" id="IPR009781">
    <property type="entry name" value="DUF1345"/>
</dbReference>
<evidence type="ECO:0000313" key="3">
    <source>
        <dbReference type="Proteomes" id="UP000053226"/>
    </source>
</evidence>
<keyword evidence="1" id="KW-1133">Transmembrane helix</keyword>
<dbReference type="RefSeq" id="WP_053908212.1">
    <property type="nucleotide sequence ID" value="NZ_CAWMUS010000018.1"/>
</dbReference>
<evidence type="ECO:0000256" key="1">
    <source>
        <dbReference type="SAM" id="Phobius"/>
    </source>
</evidence>
<comment type="caution">
    <text evidence="2">The sequence shown here is derived from an EMBL/GenBank/DDBJ whole genome shotgun (WGS) entry which is preliminary data.</text>
</comment>
<feature type="transmembrane region" description="Helical" evidence="1">
    <location>
        <begin position="118"/>
        <end position="135"/>
    </location>
</feature>
<keyword evidence="1" id="KW-0472">Membrane</keyword>
<feature type="transmembrane region" description="Helical" evidence="1">
    <location>
        <begin position="87"/>
        <end position="106"/>
    </location>
</feature>
<dbReference type="Pfam" id="PF07077">
    <property type="entry name" value="DUF1345"/>
    <property type="match status" value="1"/>
</dbReference>
<proteinExistence type="predicted"/>
<keyword evidence="1 2" id="KW-0812">Transmembrane</keyword>